<accession>A0A836JDH7</accession>
<feature type="domain" description="Nop" evidence="5">
    <location>
        <begin position="92"/>
        <end position="209"/>
    </location>
</feature>
<dbReference type="PANTHER" id="PTHR10894">
    <property type="entry name" value="NUCLEOLAR PROTEIN 5 NUCLEOLAR PROTEIN NOP5 NOP58"/>
    <property type="match status" value="1"/>
</dbReference>
<evidence type="ECO:0000256" key="4">
    <source>
        <dbReference type="SAM" id="MobiDB-lite"/>
    </source>
</evidence>
<feature type="non-terminal residue" evidence="6">
    <location>
        <position position="308"/>
    </location>
</feature>
<dbReference type="EMBL" id="JAANHZ010000576">
    <property type="protein sequence ID" value="KAG5309542.1"/>
    <property type="molecule type" value="Genomic_DNA"/>
</dbReference>
<dbReference type="InterPro" id="IPR045056">
    <property type="entry name" value="Nop56/Nop58"/>
</dbReference>
<evidence type="ECO:0000256" key="1">
    <source>
        <dbReference type="ARBA" id="ARBA00004604"/>
    </source>
</evidence>
<protein>
    <submittedName>
        <fullName evidence="6">NOP58 protein</fullName>
    </submittedName>
</protein>
<dbReference type="GO" id="GO:0032040">
    <property type="term" value="C:small-subunit processome"/>
    <property type="evidence" value="ECO:0007669"/>
    <property type="project" value="InterPro"/>
</dbReference>
<dbReference type="InterPro" id="IPR042239">
    <property type="entry name" value="Nop_C"/>
</dbReference>
<feature type="non-terminal residue" evidence="6">
    <location>
        <position position="1"/>
    </location>
</feature>
<evidence type="ECO:0000313" key="7">
    <source>
        <dbReference type="Proteomes" id="UP000667349"/>
    </source>
</evidence>
<keyword evidence="3" id="KW-0539">Nucleus</keyword>
<dbReference type="GO" id="GO:0030515">
    <property type="term" value="F:snoRNA binding"/>
    <property type="evidence" value="ECO:0007669"/>
    <property type="project" value="InterPro"/>
</dbReference>
<proteinExistence type="predicted"/>
<dbReference type="GO" id="GO:0042254">
    <property type="term" value="P:ribosome biogenesis"/>
    <property type="evidence" value="ECO:0007669"/>
    <property type="project" value="UniProtKB-KW"/>
</dbReference>
<dbReference type="Pfam" id="PF01798">
    <property type="entry name" value="Nop"/>
    <property type="match status" value="1"/>
</dbReference>
<dbReference type="GO" id="GO:0031428">
    <property type="term" value="C:box C/D methylation guide snoRNP complex"/>
    <property type="evidence" value="ECO:0007669"/>
    <property type="project" value="InterPro"/>
</dbReference>
<sequence length="308" mass="35100">IIVKFTTKSFYNRLIKFHQVTKILYRNNYFLAKLKLTYFHKFENTTEALCATTALVRSQWDSLISGVTEKERTAMTLGLVHSLSSTARMMALASNLTILVSDLISARLISKTGSLTSLAKHPASTLQILGAEKALFCALKSKNTLKYGLIYHSHLVGQSSNKNKDKISRMLVAKESLATRVDALRDTASFELGAEHKVKLEIRLRMLEKGNICQISGTTKAKAKFEKYQVKNEYMQYSTSINSTLTTKKRPLIEEIETKENEMLKKKKKKYSTSSEQIKEEMKEEESQMEIESVTVSKRKKHRKKNIV</sequence>
<evidence type="ECO:0000259" key="5">
    <source>
        <dbReference type="PROSITE" id="PS51358"/>
    </source>
</evidence>
<dbReference type="PROSITE" id="PS51358">
    <property type="entry name" value="NOP"/>
    <property type="match status" value="1"/>
</dbReference>
<organism evidence="6 7">
    <name type="scientific">Acromyrmex insinuator</name>
    <dbReference type="NCBI Taxonomy" id="230686"/>
    <lineage>
        <taxon>Eukaryota</taxon>
        <taxon>Metazoa</taxon>
        <taxon>Ecdysozoa</taxon>
        <taxon>Arthropoda</taxon>
        <taxon>Hexapoda</taxon>
        <taxon>Insecta</taxon>
        <taxon>Pterygota</taxon>
        <taxon>Neoptera</taxon>
        <taxon>Endopterygota</taxon>
        <taxon>Hymenoptera</taxon>
        <taxon>Apocrita</taxon>
        <taxon>Aculeata</taxon>
        <taxon>Formicoidea</taxon>
        <taxon>Formicidae</taxon>
        <taxon>Myrmicinae</taxon>
        <taxon>Acromyrmex</taxon>
    </lineage>
</organism>
<feature type="region of interest" description="Disordered" evidence="4">
    <location>
        <begin position="263"/>
        <end position="308"/>
    </location>
</feature>
<feature type="compositionally biased region" description="Basic and acidic residues" evidence="4">
    <location>
        <begin position="277"/>
        <end position="286"/>
    </location>
</feature>
<dbReference type="InterPro" id="IPR002687">
    <property type="entry name" value="Nop_dom"/>
</dbReference>
<dbReference type="PANTHER" id="PTHR10894:SF1">
    <property type="entry name" value="NUCLEOLAR PROTEIN 58"/>
    <property type="match status" value="1"/>
</dbReference>
<dbReference type="Proteomes" id="UP000667349">
    <property type="component" value="Unassembled WGS sequence"/>
</dbReference>
<gene>
    <name evidence="6" type="primary">Nop58_2</name>
    <name evidence="6" type="ORF">G6Z75_0004515</name>
</gene>
<dbReference type="AlphaFoldDB" id="A0A836JDH7"/>
<name>A0A836JDH7_9HYME</name>
<evidence type="ECO:0000256" key="2">
    <source>
        <dbReference type="ARBA" id="ARBA00022517"/>
    </source>
</evidence>
<dbReference type="InterPro" id="IPR036070">
    <property type="entry name" value="Nop_dom_sf"/>
</dbReference>
<reference evidence="6" key="1">
    <citation type="submission" date="2020-02" db="EMBL/GenBank/DDBJ databases">
        <title>Relaxed selection underlies rapid genomic changes in the transitions from sociality to social parasitism in ants.</title>
        <authorList>
            <person name="Bi X."/>
        </authorList>
    </citation>
    <scope>NUCLEOTIDE SEQUENCE</scope>
    <source>
        <strain evidence="6">BGI-DK2013a</strain>
        <tissue evidence="6">Whole body</tissue>
    </source>
</reference>
<evidence type="ECO:0000256" key="3">
    <source>
        <dbReference type="ARBA" id="ARBA00023242"/>
    </source>
</evidence>
<keyword evidence="2" id="KW-0690">Ribosome biogenesis</keyword>
<evidence type="ECO:0000313" key="6">
    <source>
        <dbReference type="EMBL" id="KAG5309542.1"/>
    </source>
</evidence>
<comment type="caution">
    <text evidence="6">The sequence shown here is derived from an EMBL/GenBank/DDBJ whole genome shotgun (WGS) entry which is preliminary data.</text>
</comment>
<feature type="compositionally biased region" description="Basic residues" evidence="4">
    <location>
        <begin position="297"/>
        <end position="308"/>
    </location>
</feature>
<keyword evidence="7" id="KW-1185">Reference proteome</keyword>
<comment type="subcellular location">
    <subcellularLocation>
        <location evidence="1">Nucleus</location>
        <location evidence="1">Nucleolus</location>
    </subcellularLocation>
</comment>
<dbReference type="SUPFAM" id="SSF89124">
    <property type="entry name" value="Nop domain"/>
    <property type="match status" value="1"/>
</dbReference>
<dbReference type="Gene3D" id="1.10.246.90">
    <property type="entry name" value="Nop domain"/>
    <property type="match status" value="1"/>
</dbReference>